<gene>
    <name evidence="1" type="ORF">HWQ56_12585</name>
</gene>
<proteinExistence type="predicted"/>
<accession>A0A7D5D7A9</accession>
<sequence length="261" mass="28474">MNLSPVSISLSSYGATLIREKGQVPFAGLLQQAGADVIEWREELFTAFEPALLREAAQAHGLRSVYSAPMELWEQGRAEPNPVLVDALANAAACGSSWLKVSLGFFAPHNDVAALKRILADQPVRLLVENDQTTQGGRIDPLVRFFARASEQQVPVAMTFDIGNWQWQEQSVFSAAVQLGQYVEYVHCKAVERTPAGKLVAVPPGAKDLQAWDELMLRMAPGVMRAAEFPLQGEDLLQVTRGHVATLARLGQPHSEAARHG</sequence>
<dbReference type="EMBL" id="CP056030">
    <property type="protein sequence ID" value="QKZ04573.1"/>
    <property type="molecule type" value="Genomic_DNA"/>
</dbReference>
<keyword evidence="1" id="KW-0378">Hydrolase</keyword>
<dbReference type="SUPFAM" id="SSF51658">
    <property type="entry name" value="Xylose isomerase-like"/>
    <property type="match status" value="1"/>
</dbReference>
<dbReference type="RefSeq" id="WP_176570686.1">
    <property type="nucleotide sequence ID" value="NZ_CP056030.1"/>
</dbReference>
<dbReference type="Gene3D" id="3.20.20.150">
    <property type="entry name" value="Divalent-metal-dependent TIM barrel enzymes"/>
    <property type="match status" value="1"/>
</dbReference>
<evidence type="ECO:0000313" key="2">
    <source>
        <dbReference type="Proteomes" id="UP000509568"/>
    </source>
</evidence>
<dbReference type="Proteomes" id="UP000509568">
    <property type="component" value="Chromosome"/>
</dbReference>
<dbReference type="KEGG" id="pez:HWQ56_12585"/>
<keyword evidence="2" id="KW-1185">Reference proteome</keyword>
<name>A0A7D5D7A9_9PSED</name>
<dbReference type="InterPro" id="IPR036237">
    <property type="entry name" value="Xyl_isomerase-like_sf"/>
</dbReference>
<dbReference type="GO" id="GO:0004519">
    <property type="term" value="F:endonuclease activity"/>
    <property type="evidence" value="ECO:0007669"/>
    <property type="project" value="UniProtKB-KW"/>
</dbReference>
<keyword evidence="1" id="KW-0255">Endonuclease</keyword>
<protein>
    <submittedName>
        <fullName evidence="1">AP endonuclease</fullName>
    </submittedName>
</protein>
<keyword evidence="1" id="KW-0540">Nuclease</keyword>
<evidence type="ECO:0000313" key="1">
    <source>
        <dbReference type="EMBL" id="QKZ04573.1"/>
    </source>
</evidence>
<organism evidence="1 2">
    <name type="scientific">Pseudomonas eucalypticola</name>
    <dbReference type="NCBI Taxonomy" id="2599595"/>
    <lineage>
        <taxon>Bacteria</taxon>
        <taxon>Pseudomonadati</taxon>
        <taxon>Pseudomonadota</taxon>
        <taxon>Gammaproteobacteria</taxon>
        <taxon>Pseudomonadales</taxon>
        <taxon>Pseudomonadaceae</taxon>
        <taxon>Pseudomonas</taxon>
    </lineage>
</organism>
<dbReference type="AlphaFoldDB" id="A0A7D5D7A9"/>
<reference evidence="1 2" key="1">
    <citation type="submission" date="2020-06" db="EMBL/GenBank/DDBJ databases">
        <title>Pseudomonas eucalypticola sp. nov., an endophyte of Eucalyptus dunnii leaves with biocontrol ability of eucalyptus leaf blight.</title>
        <authorList>
            <person name="Liu Y."/>
            <person name="Song Z."/>
            <person name="Zeng H."/>
            <person name="Lu M."/>
            <person name="Wang X."/>
            <person name="Lian X."/>
            <person name="Zhang Q."/>
        </authorList>
    </citation>
    <scope>NUCLEOTIDE SEQUENCE [LARGE SCALE GENOMIC DNA]</scope>
    <source>
        <strain evidence="1 2">NP-1</strain>
    </source>
</reference>